<dbReference type="Gene3D" id="3.40.50.300">
    <property type="entry name" value="P-loop containing nucleotide triphosphate hydrolases"/>
    <property type="match status" value="2"/>
</dbReference>
<keyword evidence="4" id="KW-0863">Zinc-finger</keyword>
<feature type="region of interest" description="Disordered" evidence="8">
    <location>
        <begin position="1"/>
        <end position="111"/>
    </location>
</feature>
<keyword evidence="5" id="KW-0347">Helicase</keyword>
<feature type="compositionally biased region" description="Basic and acidic residues" evidence="8">
    <location>
        <begin position="866"/>
        <end position="876"/>
    </location>
</feature>
<dbReference type="InterPro" id="IPR046439">
    <property type="entry name" value="ZF_RZ_dom"/>
</dbReference>
<evidence type="ECO:0000256" key="1">
    <source>
        <dbReference type="ARBA" id="ARBA00004496"/>
    </source>
</evidence>
<dbReference type="GO" id="GO:0031048">
    <property type="term" value="P:regulatory ncRNA-mediated heterochromatin formation"/>
    <property type="evidence" value="ECO:0007669"/>
    <property type="project" value="TreeGrafter"/>
</dbReference>
<feature type="compositionally biased region" description="Polar residues" evidence="8">
    <location>
        <begin position="18"/>
        <end position="33"/>
    </location>
</feature>
<evidence type="ECO:0000256" key="5">
    <source>
        <dbReference type="ARBA" id="ARBA00022806"/>
    </source>
</evidence>
<keyword evidence="11" id="KW-1185">Reference proteome</keyword>
<dbReference type="GO" id="GO:0004386">
    <property type="term" value="F:helicase activity"/>
    <property type="evidence" value="ECO:0007669"/>
    <property type="project" value="InterPro"/>
</dbReference>
<dbReference type="Pfam" id="PF20173">
    <property type="entry name" value="ZnF_RZ-type"/>
    <property type="match status" value="1"/>
</dbReference>
<feature type="compositionally biased region" description="Basic residues" evidence="8">
    <location>
        <begin position="86"/>
        <end position="96"/>
    </location>
</feature>
<dbReference type="GO" id="GO:0005737">
    <property type="term" value="C:cytoplasm"/>
    <property type="evidence" value="ECO:0007669"/>
    <property type="project" value="UniProtKB-SubCell"/>
</dbReference>
<dbReference type="PANTHER" id="PTHR10887:SF445">
    <property type="entry name" value="NFX1-TYPE ZINC FINGER-CONTAINING PROTEIN 1"/>
    <property type="match status" value="1"/>
</dbReference>
<dbReference type="SUPFAM" id="SSF52540">
    <property type="entry name" value="P-loop containing nucleoside triphosphate hydrolases"/>
    <property type="match status" value="1"/>
</dbReference>
<dbReference type="PANTHER" id="PTHR10887">
    <property type="entry name" value="DNA2/NAM7 HELICASE FAMILY"/>
    <property type="match status" value="1"/>
</dbReference>
<keyword evidence="7" id="KW-0391">Immunity</keyword>
<keyword evidence="5" id="KW-0378">Hydrolase</keyword>
<keyword evidence="6" id="KW-0862">Zinc</keyword>
<dbReference type="CDD" id="cd17936">
    <property type="entry name" value="EEXXEc_NFX1"/>
    <property type="match status" value="1"/>
</dbReference>
<dbReference type="GO" id="GO:0031380">
    <property type="term" value="C:nuclear RNA-directed RNA polymerase complex"/>
    <property type="evidence" value="ECO:0007669"/>
    <property type="project" value="TreeGrafter"/>
</dbReference>
<evidence type="ECO:0000256" key="3">
    <source>
        <dbReference type="ARBA" id="ARBA00022723"/>
    </source>
</evidence>
<comment type="subcellular location">
    <subcellularLocation>
        <location evidence="1">Cytoplasm</location>
    </subcellularLocation>
</comment>
<comment type="caution">
    <text evidence="10">The sequence shown here is derived from an EMBL/GenBank/DDBJ whole genome shotgun (WGS) entry which is preliminary data.</text>
</comment>
<evidence type="ECO:0000256" key="4">
    <source>
        <dbReference type="ARBA" id="ARBA00022771"/>
    </source>
</evidence>
<feature type="domain" description="RZ-type" evidence="9">
    <location>
        <begin position="1694"/>
        <end position="1766"/>
    </location>
</feature>
<dbReference type="Pfam" id="PF13087">
    <property type="entry name" value="AAA_12"/>
    <property type="match status" value="1"/>
</dbReference>
<evidence type="ECO:0000256" key="8">
    <source>
        <dbReference type="SAM" id="MobiDB-lite"/>
    </source>
</evidence>
<dbReference type="CDD" id="cd18808">
    <property type="entry name" value="SF1_C_Upf1"/>
    <property type="match status" value="1"/>
</dbReference>
<evidence type="ECO:0000313" key="10">
    <source>
        <dbReference type="EMBL" id="CAK4032056.1"/>
    </source>
</evidence>
<dbReference type="InterPro" id="IPR045055">
    <property type="entry name" value="DNA2/NAM7-like"/>
</dbReference>
<dbReference type="PROSITE" id="PS51981">
    <property type="entry name" value="ZF_RZ"/>
    <property type="match status" value="1"/>
</dbReference>
<dbReference type="SMART" id="SM00382">
    <property type="entry name" value="AAA"/>
    <property type="match status" value="1"/>
</dbReference>
<evidence type="ECO:0000256" key="6">
    <source>
        <dbReference type="ARBA" id="ARBA00022833"/>
    </source>
</evidence>
<feature type="compositionally biased region" description="Basic residues" evidence="8">
    <location>
        <begin position="52"/>
        <end position="62"/>
    </location>
</feature>
<dbReference type="Pfam" id="PF13086">
    <property type="entry name" value="AAA_11"/>
    <property type="match status" value="1"/>
</dbReference>
<keyword evidence="5" id="KW-0067">ATP-binding</keyword>
<feature type="compositionally biased region" description="Basic and acidic residues" evidence="8">
    <location>
        <begin position="70"/>
        <end position="80"/>
    </location>
</feature>
<dbReference type="GO" id="GO:0002376">
    <property type="term" value="P:immune system process"/>
    <property type="evidence" value="ECO:0007669"/>
    <property type="project" value="UniProtKB-KW"/>
</dbReference>
<dbReference type="InterPro" id="IPR003593">
    <property type="entry name" value="AAA+_ATPase"/>
</dbReference>
<evidence type="ECO:0000256" key="7">
    <source>
        <dbReference type="ARBA" id="ARBA00022859"/>
    </source>
</evidence>
<reference evidence="10" key="1">
    <citation type="submission" date="2023-11" db="EMBL/GenBank/DDBJ databases">
        <authorList>
            <person name="Alioto T."/>
            <person name="Alioto T."/>
            <person name="Gomez Garrido J."/>
        </authorList>
    </citation>
    <scope>NUCLEOTIDE SEQUENCE</scope>
</reference>
<keyword evidence="3" id="KW-0479">Metal-binding</keyword>
<gene>
    <name evidence="10" type="ORF">LECACI_7A007214</name>
</gene>
<sequence length="1772" mass="197307">MAKKGSKAKAVAQKESDTQPTILNNAGKSQKSDVQGKASEAKEGPPHPTSASKKKAKNKAKTKAGNAGSKDQESGSKKDSSNGAKPSKKAKTKSHTALHSTPIKSAPSSGHHMITRSAKRASEAGATFRTWQNTIPKDAKVSLQLGKDGMTAFLQHALELIHFDENIATDVIRALASVGGLERLREFLHQDFHRMTDRVLDSRWTTQIFPFLQILSHKAVHGRTTTKESHKRILQLFRGRNASQTVDLFRRIVRYLTTHDTGRLEAVKASTLILTELFEGPDSSQTCAMMRPTASALLSLVDENRAHDPLFTRLARLMQHEPISSEERITAPTFPRATTTTHISPHKLQAAEGVSNQSAPAGPRHDNDSADIRRIQILPTIQEIHSSRAEYLPSEDPSQWHLSGLSGLLDRHFRLYRYDTFCQIKRTIKLELGRLCNFDPKDTTELLGTRMNSYDNVQLHHPEINDRNGLLLVLSFDQPKQLRNVLPMGRQKWWEDAKRLAPGSFVSLVSSAGDVIFLQVHSPPPPPPRPPKQPRRLLHDEFTLAGHYERAFVIVELVERDAVVATRVFKACTGYRRNAERVLLEFPGVILPAFQPTLAALQDMTASLDFPFQTELVPGKAASSSKPPAYSLGSGFRFDLTDLFGCRDHLTARDIKLVTASSVRDIGAAISKSDLLDETQRKAVHHALTHSFALIQGPPGTGKSFTAEKLIQVLLRNRQSAKCGPIIIVSYTNHALDQFLENLLKAGIKDVMRVGSRSKSEQLAGHNLREIASKIKLKGESKEKSKKLRQSVKEAAHSAQNSLSRLDDLLGHHEDAITSYLEKHNPDAYSYLFANSQNVDEDGFMIVNRRKNPRPLKAWLDGDGDGSEKRRGMPDRPLDVLRGCHIGEMSVTERRALYASWMDGITEEVYRKLEGELSSYNGGKDNLDPMRDEGDLRALSAAHVVGITTTGLAQKRSLFMRLKPKVMLVEEVGEVLEPHLVTAMLPSLEHVILIGDHQQLRPRVQNYELSVDNPRSTVKFDISLLERKVCPGPLGDSGTLPYITLQTQRRMHPLISELIRTEYPNLEDDASVHKHPEVVGMRQRCFWWNHENKEDRTFDEVHTTSRTNESEVEMVAALVLHLVRQGVYTAGDIAVLTPYLGQLRKLKLKLDSLSTIVLSNLDEDELAEVSVSGCGSDDETEVVKSPSATSRSNPEALRLATVDNFQGEQAKVIIISLVRCNDDRNCGFLRTPNRINVLLSRAQHGMYIIGNAATSAHKVSMWREVQEILRAKGDLGDQLQLCCPRHPETALEVVGPSDFDNVSPEGGCQRPCEKKLEGCDHTCVAKCHSDQLHKAVVCEQPCDRPRPTYLNTLTKYGELDLDETPCVFLPCGHVFTFGSLDGYMESGLYYDLGTDNKPIAINGPSLPFCSDGLKSCPDCRASISSVARYRRISKRALLDSNMTKLITLSNRSHRSLAEELQKQQSTLRGTTDKASLRGEINIRDRNLANELQNHNTGGRYRAASRLHDRIQEHLKRTAKEEQRYQKVRDLVEEATRRHQQPGVSTTSTTTQDFEIFEGSVLQVRGQLLASALLLRCDLVMATDLVTVYEKLPLVRRALITLLIDFGKYRQDCIALIQTAEKSKHVLQQAEAHIFWAQFAALERASKTTANEALKRDAMAHLDLARQLVEKYPGITTTIEDELVAVRRMLMDSKVGDSEVPMVVAAMEEESSGLGHWYRCANGHAFTVGECRGPMQTSMCPQCSGPIGGQHVQAAEGVTAADDIEQQFGNLRV</sequence>
<dbReference type="InterPro" id="IPR041677">
    <property type="entry name" value="DNA2/NAM7_AAA_11"/>
</dbReference>
<dbReference type="InterPro" id="IPR041679">
    <property type="entry name" value="DNA2/NAM7-like_C"/>
</dbReference>
<evidence type="ECO:0000313" key="11">
    <source>
        <dbReference type="Proteomes" id="UP001296104"/>
    </source>
</evidence>
<evidence type="ECO:0000259" key="9">
    <source>
        <dbReference type="PROSITE" id="PS51981"/>
    </source>
</evidence>
<organism evidence="10 11">
    <name type="scientific">Lecanosticta acicola</name>
    <dbReference type="NCBI Taxonomy" id="111012"/>
    <lineage>
        <taxon>Eukaryota</taxon>
        <taxon>Fungi</taxon>
        <taxon>Dikarya</taxon>
        <taxon>Ascomycota</taxon>
        <taxon>Pezizomycotina</taxon>
        <taxon>Dothideomycetes</taxon>
        <taxon>Dothideomycetidae</taxon>
        <taxon>Mycosphaerellales</taxon>
        <taxon>Mycosphaerellaceae</taxon>
        <taxon>Lecanosticta</taxon>
    </lineage>
</organism>
<protein>
    <recommendedName>
        <fullName evidence="9">RZ-type domain-containing protein</fullName>
    </recommendedName>
</protein>
<dbReference type="Proteomes" id="UP001296104">
    <property type="component" value="Unassembled WGS sequence"/>
</dbReference>
<keyword evidence="2" id="KW-0963">Cytoplasm</keyword>
<dbReference type="FunFam" id="3.40.50.300:FF:001660">
    <property type="entry name" value="NF-X1 finger and helicase protein, putative"/>
    <property type="match status" value="1"/>
</dbReference>
<feature type="region of interest" description="Disordered" evidence="8">
    <location>
        <begin position="857"/>
        <end position="876"/>
    </location>
</feature>
<keyword evidence="5" id="KW-0547">Nucleotide-binding</keyword>
<feature type="compositionally biased region" description="Polar residues" evidence="8">
    <location>
        <begin position="97"/>
        <end position="108"/>
    </location>
</feature>
<dbReference type="GO" id="GO:0008270">
    <property type="term" value="F:zinc ion binding"/>
    <property type="evidence" value="ECO:0007669"/>
    <property type="project" value="UniProtKB-KW"/>
</dbReference>
<accession>A0AAI8Z3Z9</accession>
<dbReference type="InterPro" id="IPR027417">
    <property type="entry name" value="P-loop_NTPase"/>
</dbReference>
<dbReference type="InterPro" id="IPR047187">
    <property type="entry name" value="SF1_C_Upf1"/>
</dbReference>
<dbReference type="EMBL" id="CAVMBE010000057">
    <property type="protein sequence ID" value="CAK4032056.1"/>
    <property type="molecule type" value="Genomic_DNA"/>
</dbReference>
<name>A0AAI8Z3Z9_9PEZI</name>
<evidence type="ECO:0000256" key="2">
    <source>
        <dbReference type="ARBA" id="ARBA00022490"/>
    </source>
</evidence>
<proteinExistence type="predicted"/>